<sequence>MCPVDTTVFITHASTRPVLDGAVRRVVGRLSLRCVCALVWVFALACLAGPAMAREPEIQFVSLQRNTDALTLTVRLGSVATSAVEDALFKGVPMYFVWQADVYRDRWYWTDKRVSSVVRTFRLAYQPLTRRWRLSQAHDGVTGAGAAALQYALHQNFESLDEVLAVVGRVSNWAIADTARLDNDVEHRVEWRFSLDLSLLPRPFQIGMATQSDWNIEVDGRLDVPARAPVEPPPEIAVEVKPGEPAR</sequence>
<dbReference type="EMBL" id="VYGV01000001">
    <property type="protein sequence ID" value="NWF43900.1"/>
    <property type="molecule type" value="Genomic_DNA"/>
</dbReference>
<dbReference type="Pfam" id="PF14334">
    <property type="entry name" value="DUF4390"/>
    <property type="match status" value="1"/>
</dbReference>
<keyword evidence="4" id="KW-1185">Reference proteome</keyword>
<evidence type="ECO:0000256" key="2">
    <source>
        <dbReference type="SAM" id="Phobius"/>
    </source>
</evidence>
<dbReference type="Proteomes" id="UP000545507">
    <property type="component" value="Unassembled WGS sequence"/>
</dbReference>
<keyword evidence="2" id="KW-1133">Transmembrane helix</keyword>
<evidence type="ECO:0000313" key="4">
    <source>
        <dbReference type="Proteomes" id="UP000545507"/>
    </source>
</evidence>
<proteinExistence type="predicted"/>
<name>A0A7Y8GS70_9BURK</name>
<dbReference type="AlphaFoldDB" id="A0A7Y8GS70"/>
<evidence type="ECO:0000256" key="1">
    <source>
        <dbReference type="SAM" id="MobiDB-lite"/>
    </source>
</evidence>
<keyword evidence="2" id="KW-0812">Transmembrane</keyword>
<organism evidence="3 4">
    <name type="scientific">Hydrogenophaga aromaticivorans</name>
    <dbReference type="NCBI Taxonomy" id="2610898"/>
    <lineage>
        <taxon>Bacteria</taxon>
        <taxon>Pseudomonadati</taxon>
        <taxon>Pseudomonadota</taxon>
        <taxon>Betaproteobacteria</taxon>
        <taxon>Burkholderiales</taxon>
        <taxon>Comamonadaceae</taxon>
        <taxon>Hydrogenophaga</taxon>
    </lineage>
</organism>
<comment type="caution">
    <text evidence="3">The sequence shown here is derived from an EMBL/GenBank/DDBJ whole genome shotgun (WGS) entry which is preliminary data.</text>
</comment>
<reference evidence="3 4" key="1">
    <citation type="submission" date="2019-09" db="EMBL/GenBank/DDBJ databases">
        <title>Hydrogenophaga aromatica sp. nov., isolated from a para-xylene-degrading enrichment culture.</title>
        <authorList>
            <person name="Tancsics A."/>
            <person name="Banerjee S."/>
        </authorList>
    </citation>
    <scope>NUCLEOTIDE SEQUENCE [LARGE SCALE GENOMIC DNA]</scope>
    <source>
        <strain evidence="3 4">D2P1</strain>
    </source>
</reference>
<evidence type="ECO:0000313" key="3">
    <source>
        <dbReference type="EMBL" id="NWF43900.1"/>
    </source>
</evidence>
<dbReference type="InterPro" id="IPR025500">
    <property type="entry name" value="DUF4390"/>
</dbReference>
<protein>
    <submittedName>
        <fullName evidence="3">DUF4390 domain-containing protein</fullName>
    </submittedName>
</protein>
<accession>A0A7Y8GS70</accession>
<gene>
    <name evidence="3" type="ORF">F3K02_01335</name>
</gene>
<feature type="transmembrane region" description="Helical" evidence="2">
    <location>
        <begin position="34"/>
        <end position="53"/>
    </location>
</feature>
<feature type="region of interest" description="Disordered" evidence="1">
    <location>
        <begin position="225"/>
        <end position="247"/>
    </location>
</feature>
<keyword evidence="2" id="KW-0472">Membrane</keyword>